<keyword evidence="7" id="KW-1185">Reference proteome</keyword>
<comment type="caution">
    <text evidence="6">The sequence shown here is derived from an EMBL/GenBank/DDBJ whole genome shotgun (WGS) entry which is preliminary data.</text>
</comment>
<keyword evidence="2 6" id="KW-0689">Ribosomal protein</keyword>
<dbReference type="InterPro" id="IPR023798">
    <property type="entry name" value="Ribosomal_uS7_dom"/>
</dbReference>
<dbReference type="EMBL" id="BRPK01000002">
    <property type="protein sequence ID" value="GLB35647.1"/>
    <property type="molecule type" value="Genomic_DNA"/>
</dbReference>
<proteinExistence type="inferred from homology"/>
<keyword evidence="3" id="KW-0687">Ribonucleoprotein</keyword>
<evidence type="ECO:0000256" key="1">
    <source>
        <dbReference type="ARBA" id="ARBA00007151"/>
    </source>
</evidence>
<evidence type="ECO:0000259" key="5">
    <source>
        <dbReference type="Pfam" id="PF00177"/>
    </source>
</evidence>
<dbReference type="Gene3D" id="1.10.455.10">
    <property type="entry name" value="Ribosomal protein S7 domain"/>
    <property type="match status" value="1"/>
</dbReference>
<feature type="region of interest" description="Disordered" evidence="4">
    <location>
        <begin position="21"/>
        <end position="63"/>
    </location>
</feature>
<dbReference type="SUPFAM" id="SSF47973">
    <property type="entry name" value="Ribosomal protein S7"/>
    <property type="match status" value="1"/>
</dbReference>
<organism evidence="6 7">
    <name type="scientific">Lyophyllum shimeji</name>
    <name type="common">Hon-shimeji</name>
    <name type="synonym">Tricholoma shimeji</name>
    <dbReference type="NCBI Taxonomy" id="47721"/>
    <lineage>
        <taxon>Eukaryota</taxon>
        <taxon>Fungi</taxon>
        <taxon>Dikarya</taxon>
        <taxon>Basidiomycota</taxon>
        <taxon>Agaricomycotina</taxon>
        <taxon>Agaricomycetes</taxon>
        <taxon>Agaricomycetidae</taxon>
        <taxon>Agaricales</taxon>
        <taxon>Tricholomatineae</taxon>
        <taxon>Lyophyllaceae</taxon>
        <taxon>Lyophyllum</taxon>
    </lineage>
</organism>
<evidence type="ECO:0000256" key="3">
    <source>
        <dbReference type="ARBA" id="ARBA00023274"/>
    </source>
</evidence>
<feature type="domain" description="Small ribosomal subunit protein uS7" evidence="5">
    <location>
        <begin position="57"/>
        <end position="118"/>
    </location>
</feature>
<evidence type="ECO:0000256" key="4">
    <source>
        <dbReference type="SAM" id="MobiDB-lite"/>
    </source>
</evidence>
<evidence type="ECO:0000313" key="6">
    <source>
        <dbReference type="EMBL" id="GLB35647.1"/>
    </source>
</evidence>
<reference evidence="6" key="1">
    <citation type="submission" date="2022-07" db="EMBL/GenBank/DDBJ databases">
        <title>The genome of Lyophyllum shimeji provides insight into the initial evolution of ectomycorrhizal fungal genome.</title>
        <authorList>
            <person name="Kobayashi Y."/>
            <person name="Shibata T."/>
            <person name="Hirakawa H."/>
            <person name="Shigenobu S."/>
            <person name="Nishiyama T."/>
            <person name="Yamada A."/>
            <person name="Hasebe M."/>
            <person name="Kawaguchi M."/>
        </authorList>
    </citation>
    <scope>NUCLEOTIDE SEQUENCE</scope>
    <source>
        <strain evidence="6">AT787</strain>
    </source>
</reference>
<accession>A0A9P3PGI8</accession>
<comment type="similarity">
    <text evidence="1">Belongs to the universal ribosomal protein uS7 family.</text>
</comment>
<dbReference type="Pfam" id="PF00177">
    <property type="entry name" value="Ribosomal_S7"/>
    <property type="match status" value="1"/>
</dbReference>
<name>A0A9P3PGI8_LYOSH</name>
<dbReference type="InterPro" id="IPR036823">
    <property type="entry name" value="Ribosomal_uS7_dom_sf"/>
</dbReference>
<dbReference type="GO" id="GO:1990904">
    <property type="term" value="C:ribonucleoprotein complex"/>
    <property type="evidence" value="ECO:0007669"/>
    <property type="project" value="UniProtKB-KW"/>
</dbReference>
<dbReference type="OrthoDB" id="9972728at2759"/>
<dbReference type="AlphaFoldDB" id="A0A9P3PGI8"/>
<evidence type="ECO:0000313" key="7">
    <source>
        <dbReference type="Proteomes" id="UP001063166"/>
    </source>
</evidence>
<protein>
    <submittedName>
        <fullName evidence="6">Ribosomal protein S7</fullName>
    </submittedName>
</protein>
<evidence type="ECO:0000256" key="2">
    <source>
        <dbReference type="ARBA" id="ARBA00022980"/>
    </source>
</evidence>
<dbReference type="Proteomes" id="UP001063166">
    <property type="component" value="Unassembled WGS sequence"/>
</dbReference>
<gene>
    <name evidence="6" type="ORF">LshimejAT787_0212120</name>
</gene>
<sequence>MNIPPAEDPLLHYFTSSLLHHGHRAAPRASPPTRDPRRGAPRAHAHAQAGREGRGEAVALGEKQRTRRAVQAILKASKSRMGRTVEERLARELIAVVQGSSKALEEKEAVHRFAMVHRGNAQTSCLIALI</sequence>
<dbReference type="GO" id="GO:0005840">
    <property type="term" value="C:ribosome"/>
    <property type="evidence" value="ECO:0007669"/>
    <property type="project" value="UniProtKB-KW"/>
</dbReference>